<comment type="function">
    <text evidence="1">May be involved in neurite outgrowth.</text>
</comment>
<feature type="region of interest" description="Disordered" evidence="2">
    <location>
        <begin position="447"/>
        <end position="495"/>
    </location>
</feature>
<evidence type="ECO:0000259" key="3">
    <source>
        <dbReference type="Pfam" id="PF15235"/>
    </source>
</evidence>
<dbReference type="GO" id="GO:0031175">
    <property type="term" value="P:neuron projection development"/>
    <property type="evidence" value="ECO:0007669"/>
    <property type="project" value="TreeGrafter"/>
</dbReference>
<dbReference type="RefSeq" id="XP_044284359.1">
    <property type="nucleotide sequence ID" value="XM_044428424.1"/>
</dbReference>
<reference evidence="4" key="2">
    <citation type="submission" date="2025-09" db="UniProtKB">
        <authorList>
            <consortium name="Ensembl"/>
        </authorList>
    </citation>
    <scope>IDENTIFICATION</scope>
</reference>
<feature type="compositionally biased region" description="Basic and acidic residues" evidence="2">
    <location>
        <begin position="265"/>
        <end position="278"/>
    </location>
</feature>
<feature type="domain" description="G protein-regulated inducer of neurite outgrowth C-terminal" evidence="3">
    <location>
        <begin position="652"/>
        <end position="754"/>
    </location>
</feature>
<evidence type="ECO:0000256" key="2">
    <source>
        <dbReference type="SAM" id="MobiDB-lite"/>
    </source>
</evidence>
<dbReference type="InterPro" id="IPR032745">
    <property type="entry name" value="GRIN_C"/>
</dbReference>
<feature type="compositionally biased region" description="Polar residues" evidence="2">
    <location>
        <begin position="710"/>
        <end position="726"/>
    </location>
</feature>
<dbReference type="OrthoDB" id="10049175at2759"/>
<evidence type="ECO:0000313" key="4">
    <source>
        <dbReference type="Ensembl" id="ENSVKKP00000016215.1"/>
    </source>
</evidence>
<accession>A0A8D2Q3D6</accession>
<dbReference type="PANTHER" id="PTHR15718">
    <property type="entry name" value="G PROTEIN-REGULATED INDUCER OF NEURITE OUTGROWTH C-TERMINAL DOMAIN-CONTAINING PROTEIN"/>
    <property type="match status" value="1"/>
</dbReference>
<name>A0A8D2Q3D6_VARKO</name>
<sequence length="760" mass="81613">MGTVPDPLRSAKLSLVTACEEENGLTELQSPKHQHKPASIERSSNGYPFSAKMQPAGEHLFELKYATEADIPRGERHCGYDMNRPSMLSPGSLSHSKIGRPAPLEPVNNSEQEANRGTKGQLPADASSSVQAAVKVPARQEATQTVQSDAYGGIGPASSPSGGGMVSKPHDDPPPAPTPLKAQQPTPAPEEMMDELVGPRKTQAPASVKELEPVSDLDSKAPACLDTDLKGTKNTSPAPSAWTGPEMEPKSSLESPPRPLSSDEMVERAMPEPSKFRDTGTMTVQPEGKLVMSRSCQDAEVQAVASVESKSASTSPSILAAYLRESMPAEPKEKQEQLEIIYTEAGGKEPSILPEVCIQAPAAVDGWQGVQAVGFQDNLAGRADIVHTALLVNTEHPCPPASGTPQETSVQRTEVQIADMTRSHSDVPQPLLDSSVLLRTRPAHQATISASNQPAASPHPPDNESKLPPCSSFSESNPQYQQLGSSPRDNQQASPLCRVGSEQAKAVIITVGAHGSNQVEQLPAKTPNDFEISPDSLMDVKPKKEGTFIHLGLKEQEASNTGVDPGPQKMCARVAVQKEQTAFPAANQEAVVVDRHHLPIDLESELGRNPVPCPGTQNNETRKGPELDLPAPPDSGKPVPSLGGNKEESMPATEAKVQLKHSKHVRDVVWDEQGMTWEVYGASLDPESLGIAIQNHLQRQIREHEKLIKAQSTQTRKSISSDTSSNKKLKGRHHNVFQSMLQNFRRPNCCVRPAASSVLD</sequence>
<dbReference type="PANTHER" id="PTHR15718:SF6">
    <property type="entry name" value="G PROTEIN-REGULATED INDUCER OF NEURITE OUTGROWTH 3"/>
    <property type="match status" value="1"/>
</dbReference>
<dbReference type="GeneID" id="123022588"/>
<dbReference type="InterPro" id="IPR026646">
    <property type="entry name" value="GPRIN2-like/GPRIN3"/>
</dbReference>
<evidence type="ECO:0000256" key="1">
    <source>
        <dbReference type="ARBA" id="ARBA00002358"/>
    </source>
</evidence>
<dbReference type="Ensembl" id="ENSVKKT00000016601.1">
    <property type="protein sequence ID" value="ENSVKKP00000016215.1"/>
    <property type="gene ID" value="ENSVKKG00000011041.1"/>
</dbReference>
<dbReference type="Pfam" id="PF15235">
    <property type="entry name" value="GRIN_C"/>
    <property type="match status" value="1"/>
</dbReference>
<dbReference type="GO" id="GO:0005886">
    <property type="term" value="C:plasma membrane"/>
    <property type="evidence" value="ECO:0007669"/>
    <property type="project" value="TreeGrafter"/>
</dbReference>
<protein>
    <submittedName>
        <fullName evidence="4">GPRIN family member 3</fullName>
    </submittedName>
</protein>
<dbReference type="OMA" id="ADMTRSH"/>
<organism evidence="4 5">
    <name type="scientific">Varanus komodoensis</name>
    <name type="common">Komodo dragon</name>
    <dbReference type="NCBI Taxonomy" id="61221"/>
    <lineage>
        <taxon>Eukaryota</taxon>
        <taxon>Metazoa</taxon>
        <taxon>Chordata</taxon>
        <taxon>Craniata</taxon>
        <taxon>Vertebrata</taxon>
        <taxon>Euteleostomi</taxon>
        <taxon>Lepidosauria</taxon>
        <taxon>Squamata</taxon>
        <taxon>Bifurcata</taxon>
        <taxon>Unidentata</taxon>
        <taxon>Episquamata</taxon>
        <taxon>Toxicofera</taxon>
        <taxon>Anguimorpha</taxon>
        <taxon>Paleoanguimorpha</taxon>
        <taxon>Varanoidea</taxon>
        <taxon>Varanidae</taxon>
        <taxon>Varanus</taxon>
    </lineage>
</organism>
<feature type="region of interest" description="Disordered" evidence="2">
    <location>
        <begin position="603"/>
        <end position="659"/>
    </location>
</feature>
<gene>
    <name evidence="4" type="primary">GPRIN3</name>
</gene>
<reference evidence="4" key="1">
    <citation type="submission" date="2025-08" db="UniProtKB">
        <authorList>
            <consortium name="Ensembl"/>
        </authorList>
    </citation>
    <scope>IDENTIFICATION</scope>
</reference>
<evidence type="ECO:0000313" key="5">
    <source>
        <dbReference type="Proteomes" id="UP000694545"/>
    </source>
</evidence>
<keyword evidence="5" id="KW-1185">Reference proteome</keyword>
<dbReference type="CTD" id="285513"/>
<dbReference type="KEGG" id="vko:123022588"/>
<feature type="region of interest" description="Disordered" evidence="2">
    <location>
        <begin position="24"/>
        <end position="52"/>
    </location>
</feature>
<feature type="region of interest" description="Disordered" evidence="2">
    <location>
        <begin position="709"/>
        <end position="730"/>
    </location>
</feature>
<feature type="compositionally biased region" description="Polar residues" evidence="2">
    <location>
        <begin position="471"/>
        <end position="494"/>
    </location>
</feature>
<dbReference type="AlphaFoldDB" id="A0A8D2Q3D6"/>
<proteinExistence type="predicted"/>
<dbReference type="Proteomes" id="UP000694545">
    <property type="component" value="Unplaced"/>
</dbReference>
<feature type="region of interest" description="Disordered" evidence="2">
    <location>
        <begin position="76"/>
        <end position="281"/>
    </location>
</feature>